<dbReference type="GO" id="GO:0000287">
    <property type="term" value="F:magnesium ion binding"/>
    <property type="evidence" value="ECO:0007669"/>
    <property type="project" value="TreeGrafter"/>
</dbReference>
<organism evidence="1 2">
    <name type="scientific">Kineothrix alysoides</name>
    <dbReference type="NCBI Taxonomy" id="1469948"/>
    <lineage>
        <taxon>Bacteria</taxon>
        <taxon>Bacillati</taxon>
        <taxon>Bacillota</taxon>
        <taxon>Clostridia</taxon>
        <taxon>Lachnospirales</taxon>
        <taxon>Lachnospiraceae</taxon>
        <taxon>Kineothrix</taxon>
    </lineage>
</organism>
<proteinExistence type="predicted"/>
<dbReference type="NCBIfam" id="TIGR00099">
    <property type="entry name" value="Cof-subfamily"/>
    <property type="match status" value="1"/>
</dbReference>
<dbReference type="Pfam" id="PF08282">
    <property type="entry name" value="Hydrolase_3"/>
    <property type="match status" value="1"/>
</dbReference>
<dbReference type="RefSeq" id="WP_031388820.1">
    <property type="nucleotide sequence ID" value="NZ_JPNB01000001.1"/>
</dbReference>
<dbReference type="Gene3D" id="3.30.1240.10">
    <property type="match status" value="1"/>
</dbReference>
<dbReference type="AlphaFoldDB" id="A0A4R1R1P9"/>
<dbReference type="PANTHER" id="PTHR10000:SF25">
    <property type="entry name" value="PHOSPHATASE YKRA-RELATED"/>
    <property type="match status" value="1"/>
</dbReference>
<dbReference type="STRING" id="1469948.GCA_000732725_00030"/>
<dbReference type="InterPro" id="IPR036412">
    <property type="entry name" value="HAD-like_sf"/>
</dbReference>
<dbReference type="Gene3D" id="3.40.50.1000">
    <property type="entry name" value="HAD superfamily/HAD-like"/>
    <property type="match status" value="1"/>
</dbReference>
<reference evidence="1 2" key="1">
    <citation type="submission" date="2019-03" db="EMBL/GenBank/DDBJ databases">
        <title>Genomic Encyclopedia of Type Strains, Phase IV (KMG-IV): sequencing the most valuable type-strain genomes for metagenomic binning, comparative biology and taxonomic classification.</title>
        <authorList>
            <person name="Goeker M."/>
        </authorList>
    </citation>
    <scope>NUCLEOTIDE SEQUENCE [LARGE SCALE GENOMIC DNA]</scope>
    <source>
        <strain evidence="1 2">DSM 100556</strain>
    </source>
</reference>
<comment type="caution">
    <text evidence="1">The sequence shown here is derived from an EMBL/GenBank/DDBJ whole genome shotgun (WGS) entry which is preliminary data.</text>
</comment>
<dbReference type="NCBIfam" id="TIGR01484">
    <property type="entry name" value="HAD-SF-IIB"/>
    <property type="match status" value="1"/>
</dbReference>
<dbReference type="SUPFAM" id="SSF56784">
    <property type="entry name" value="HAD-like"/>
    <property type="match status" value="1"/>
</dbReference>
<dbReference type="PANTHER" id="PTHR10000">
    <property type="entry name" value="PHOSPHOSERINE PHOSPHATASE"/>
    <property type="match status" value="1"/>
</dbReference>
<protein>
    <recommendedName>
        <fullName evidence="3">Cof subfamily protein (Haloacid dehalogenase superfamily)/HAD superfamily hydrolase (TIGR01484 family)</fullName>
    </recommendedName>
</protein>
<dbReference type="EMBL" id="SLUO01000004">
    <property type="protein sequence ID" value="TCL59273.1"/>
    <property type="molecule type" value="Genomic_DNA"/>
</dbReference>
<dbReference type="SFLD" id="SFLDG01140">
    <property type="entry name" value="C2.B:_Phosphomannomutase_and_P"/>
    <property type="match status" value="1"/>
</dbReference>
<dbReference type="InterPro" id="IPR006379">
    <property type="entry name" value="HAD-SF_hydro_IIB"/>
</dbReference>
<evidence type="ECO:0000313" key="2">
    <source>
        <dbReference type="Proteomes" id="UP000295718"/>
    </source>
</evidence>
<dbReference type="GO" id="GO:0016791">
    <property type="term" value="F:phosphatase activity"/>
    <property type="evidence" value="ECO:0007669"/>
    <property type="project" value="TreeGrafter"/>
</dbReference>
<accession>A0A4R1R1P9</accession>
<dbReference type="GO" id="GO:0005829">
    <property type="term" value="C:cytosol"/>
    <property type="evidence" value="ECO:0007669"/>
    <property type="project" value="TreeGrafter"/>
</dbReference>
<dbReference type="InterPro" id="IPR000150">
    <property type="entry name" value="Cof"/>
</dbReference>
<gene>
    <name evidence="1" type="ORF">EDD76_1049</name>
</gene>
<dbReference type="InterPro" id="IPR023214">
    <property type="entry name" value="HAD_sf"/>
</dbReference>
<evidence type="ECO:0000313" key="1">
    <source>
        <dbReference type="EMBL" id="TCL59273.1"/>
    </source>
</evidence>
<dbReference type="OrthoDB" id="9810101at2"/>
<keyword evidence="2" id="KW-1185">Reference proteome</keyword>
<evidence type="ECO:0008006" key="3">
    <source>
        <dbReference type="Google" id="ProtNLM"/>
    </source>
</evidence>
<dbReference type="SFLD" id="SFLDS00003">
    <property type="entry name" value="Haloacid_Dehalogenase"/>
    <property type="match status" value="1"/>
</dbReference>
<dbReference type="Proteomes" id="UP000295718">
    <property type="component" value="Unassembled WGS sequence"/>
</dbReference>
<sequence length="270" mass="30579">MKYIFLDIDGTLFDHNTLCIPESTKKAVELARKRGNKIFISTGRSCCMLDLVDEIGFEGVIAAAGAYVKVGEEVIYEESIEKEKLKEIISFCDEQNVAYILEGRSGVYLDSKVTGFFNGMSSMDDSLKAFFSHKMFRGMNEYLEEEEIIYKMCLYALQEKDLFKVKERFSKGFHMVSGQADERYPYSAELLLLKNNKANGIRKAIEYSGADMEDTIAIGDSLNDLEMIKECTVGIAMGNADERLKPHADFVTADIGRHGIYKAFERFQLI</sequence>
<name>A0A4R1R1P9_9FIRM</name>